<keyword evidence="1" id="KW-1133">Transmembrane helix</keyword>
<name>A0A1H1XYY4_9ACTN</name>
<feature type="transmembrane region" description="Helical" evidence="1">
    <location>
        <begin position="83"/>
        <end position="104"/>
    </location>
</feature>
<feature type="transmembrane region" description="Helical" evidence="1">
    <location>
        <begin position="110"/>
        <end position="136"/>
    </location>
</feature>
<dbReference type="RefSeq" id="WP_092656146.1">
    <property type="nucleotide sequence ID" value="NZ_LT629732.1"/>
</dbReference>
<reference evidence="3 4" key="1">
    <citation type="submission" date="2016-10" db="EMBL/GenBank/DDBJ databases">
        <authorList>
            <person name="de Groot N.N."/>
        </authorList>
    </citation>
    <scope>NUCLEOTIDE SEQUENCE [LARGE SCALE GENOMIC DNA]</scope>
    <source>
        <strain evidence="3 4">DSM 22024</strain>
    </source>
</reference>
<proteinExistence type="predicted"/>
<evidence type="ECO:0000259" key="2">
    <source>
        <dbReference type="Pfam" id="PF25547"/>
    </source>
</evidence>
<dbReference type="AlphaFoldDB" id="A0A1H1XYY4"/>
<dbReference type="OrthoDB" id="2677932at2"/>
<dbReference type="InterPro" id="IPR057746">
    <property type="entry name" value="CpnT-like_N"/>
</dbReference>
<evidence type="ECO:0000256" key="1">
    <source>
        <dbReference type="SAM" id="Phobius"/>
    </source>
</evidence>
<accession>A0A1H1XYY4</accession>
<keyword evidence="1" id="KW-0472">Membrane</keyword>
<protein>
    <recommendedName>
        <fullName evidence="2">Outer membrane channel protein CpnT-like N-terminal domain-containing protein</fullName>
    </recommendedName>
</protein>
<keyword evidence="1" id="KW-0812">Transmembrane</keyword>
<keyword evidence="4" id="KW-1185">Reference proteome</keyword>
<dbReference type="EMBL" id="LT629732">
    <property type="protein sequence ID" value="SDT14315.1"/>
    <property type="molecule type" value="Genomic_DNA"/>
</dbReference>
<gene>
    <name evidence="3" type="ORF">SAMN04489717_5200</name>
</gene>
<organism evidence="3 4">
    <name type="scientific">Actinopolymorpha singaporensis</name>
    <dbReference type="NCBI Taxonomy" id="117157"/>
    <lineage>
        <taxon>Bacteria</taxon>
        <taxon>Bacillati</taxon>
        <taxon>Actinomycetota</taxon>
        <taxon>Actinomycetes</taxon>
        <taxon>Propionibacteriales</taxon>
        <taxon>Actinopolymorphaceae</taxon>
        <taxon>Actinopolymorpha</taxon>
    </lineage>
</organism>
<evidence type="ECO:0000313" key="4">
    <source>
        <dbReference type="Proteomes" id="UP000198983"/>
    </source>
</evidence>
<feature type="domain" description="Outer membrane channel protein CpnT-like N-terminal" evidence="2">
    <location>
        <begin position="12"/>
        <end position="135"/>
    </location>
</feature>
<dbReference type="STRING" id="117157.SAMN04489717_5200"/>
<dbReference type="Proteomes" id="UP000198983">
    <property type="component" value="Chromosome I"/>
</dbReference>
<sequence>MGLQLPGELVTVLGMIGINWPEGDEEKLFGMGQTWVDFAGRLSTVAGGAEGAATKVSEGHEGPTVEAFTKLWAEHGGTRNLDIASTAGTGFGLGLFVYAGVVLVLKINAIIQLVILAFQIAQAIATAAVTFGGSLLEIPIFRQITKSIIENLIWMAIGQIIG</sequence>
<dbReference type="Pfam" id="PF25547">
    <property type="entry name" value="WXG100_2"/>
    <property type="match status" value="1"/>
</dbReference>
<evidence type="ECO:0000313" key="3">
    <source>
        <dbReference type="EMBL" id="SDT14315.1"/>
    </source>
</evidence>